<dbReference type="EMBL" id="OV651813">
    <property type="protein sequence ID" value="CAH1099956.1"/>
    <property type="molecule type" value="Genomic_DNA"/>
</dbReference>
<dbReference type="GO" id="GO:0098609">
    <property type="term" value="P:cell-cell adhesion"/>
    <property type="evidence" value="ECO:0007669"/>
    <property type="project" value="TreeGrafter"/>
</dbReference>
<evidence type="ECO:0000256" key="3">
    <source>
        <dbReference type="ARBA" id="ARBA00023157"/>
    </source>
</evidence>
<proteinExistence type="predicted"/>
<dbReference type="InterPro" id="IPR051275">
    <property type="entry name" value="Cell_adhesion_signaling"/>
</dbReference>
<feature type="transmembrane region" description="Helical" evidence="6">
    <location>
        <begin position="245"/>
        <end position="267"/>
    </location>
</feature>
<dbReference type="GO" id="GO:0005886">
    <property type="term" value="C:plasma membrane"/>
    <property type="evidence" value="ECO:0007669"/>
    <property type="project" value="TreeGrafter"/>
</dbReference>
<dbReference type="InterPro" id="IPR013783">
    <property type="entry name" value="Ig-like_fold"/>
</dbReference>
<evidence type="ECO:0000256" key="6">
    <source>
        <dbReference type="SAM" id="Phobius"/>
    </source>
</evidence>
<evidence type="ECO:0000259" key="8">
    <source>
        <dbReference type="SMART" id="SM00409"/>
    </source>
</evidence>
<comment type="subcellular location">
    <subcellularLocation>
        <location evidence="1">Membrane</location>
        <topology evidence="1">Single-pass type I membrane protein</topology>
    </subcellularLocation>
</comment>
<name>A0A9P0CKV6_9CUCU</name>
<evidence type="ECO:0000256" key="5">
    <source>
        <dbReference type="ARBA" id="ARBA00023319"/>
    </source>
</evidence>
<keyword evidence="2 6" id="KW-0472">Membrane</keyword>
<keyword evidence="4" id="KW-0325">Glycoprotein</keyword>
<dbReference type="PANTHER" id="PTHR11640:SF31">
    <property type="entry name" value="IRREGULAR CHIASM C-ROUGHEST PROTEIN-RELATED"/>
    <property type="match status" value="1"/>
</dbReference>
<dbReference type="PANTHER" id="PTHR11640">
    <property type="entry name" value="NEPHRIN"/>
    <property type="match status" value="1"/>
</dbReference>
<evidence type="ECO:0000256" key="4">
    <source>
        <dbReference type="ARBA" id="ARBA00023180"/>
    </source>
</evidence>
<protein>
    <recommendedName>
        <fullName evidence="8">Immunoglobulin domain-containing protein</fullName>
    </recommendedName>
</protein>
<dbReference type="SMART" id="SM00409">
    <property type="entry name" value="IG"/>
    <property type="match status" value="2"/>
</dbReference>
<dbReference type="SUPFAM" id="SSF48726">
    <property type="entry name" value="Immunoglobulin"/>
    <property type="match status" value="2"/>
</dbReference>
<feature type="domain" description="Immunoglobulin" evidence="8">
    <location>
        <begin position="139"/>
        <end position="237"/>
    </location>
</feature>
<keyword evidence="5" id="KW-0393">Immunoglobulin domain</keyword>
<accession>A0A9P0CKV6</accession>
<keyword evidence="6" id="KW-1133">Transmembrane helix</keyword>
<dbReference type="GO" id="GO:0050839">
    <property type="term" value="F:cell adhesion molecule binding"/>
    <property type="evidence" value="ECO:0007669"/>
    <property type="project" value="TreeGrafter"/>
</dbReference>
<dbReference type="InterPro" id="IPR036179">
    <property type="entry name" value="Ig-like_dom_sf"/>
</dbReference>
<dbReference type="OrthoDB" id="6244905at2759"/>
<feature type="signal peptide" evidence="7">
    <location>
        <begin position="1"/>
        <end position="20"/>
    </location>
</feature>
<dbReference type="InterPro" id="IPR003599">
    <property type="entry name" value="Ig_sub"/>
</dbReference>
<evidence type="ECO:0000313" key="10">
    <source>
        <dbReference type="Proteomes" id="UP001153636"/>
    </source>
</evidence>
<dbReference type="AlphaFoldDB" id="A0A9P0CKV6"/>
<keyword evidence="7" id="KW-0732">Signal</keyword>
<dbReference type="Gene3D" id="2.60.40.10">
    <property type="entry name" value="Immunoglobulins"/>
    <property type="match status" value="2"/>
</dbReference>
<evidence type="ECO:0000256" key="1">
    <source>
        <dbReference type="ARBA" id="ARBA00004479"/>
    </source>
</evidence>
<feature type="domain" description="Immunoglobulin" evidence="8">
    <location>
        <begin position="40"/>
        <end position="123"/>
    </location>
</feature>
<dbReference type="Proteomes" id="UP001153636">
    <property type="component" value="Chromosome 1"/>
</dbReference>
<keyword evidence="10" id="KW-1185">Reference proteome</keyword>
<evidence type="ECO:0000313" key="9">
    <source>
        <dbReference type="EMBL" id="CAH1099956.1"/>
    </source>
</evidence>
<keyword evidence="6" id="KW-0812">Transmembrane</keyword>
<gene>
    <name evidence="9" type="ORF">PSYICH_LOCUS59</name>
</gene>
<evidence type="ECO:0000256" key="2">
    <source>
        <dbReference type="ARBA" id="ARBA00023136"/>
    </source>
</evidence>
<sequence>MITIVYWRVCLLFVVCGCQSISDEEEMFNDYPFDVPQQETKTMRVKNGTPLTFKCHHERAKWHFKPCDSNFYGIVCNENRHWRKLENETRGRLHFESASKRHSGLYRCSQNDGSVKLFMLDVYDPGYNGAPPKVNPLQISNITGPINMEFTIQCRVTSEVPPTIIWFKSCFGHKCDFRYHQTCYCHINTSISNYNTGSTYLSKYLIFNARDVDSGTYICLAVNQFGKDDQNVTISVPSKKSNNEFYSLLFFIPFGLLLVPLTVWFCYFERRKKSAEIVVDQQKQLIRPATVAVNEVV</sequence>
<organism evidence="9 10">
    <name type="scientific">Psylliodes chrysocephalus</name>
    <dbReference type="NCBI Taxonomy" id="3402493"/>
    <lineage>
        <taxon>Eukaryota</taxon>
        <taxon>Metazoa</taxon>
        <taxon>Ecdysozoa</taxon>
        <taxon>Arthropoda</taxon>
        <taxon>Hexapoda</taxon>
        <taxon>Insecta</taxon>
        <taxon>Pterygota</taxon>
        <taxon>Neoptera</taxon>
        <taxon>Endopterygota</taxon>
        <taxon>Coleoptera</taxon>
        <taxon>Polyphaga</taxon>
        <taxon>Cucujiformia</taxon>
        <taxon>Chrysomeloidea</taxon>
        <taxon>Chrysomelidae</taxon>
        <taxon>Galerucinae</taxon>
        <taxon>Alticini</taxon>
        <taxon>Psylliodes</taxon>
    </lineage>
</organism>
<dbReference type="InterPro" id="IPR013098">
    <property type="entry name" value="Ig_I-set"/>
</dbReference>
<dbReference type="GO" id="GO:0005911">
    <property type="term" value="C:cell-cell junction"/>
    <property type="evidence" value="ECO:0007669"/>
    <property type="project" value="TreeGrafter"/>
</dbReference>
<dbReference type="Pfam" id="PF07679">
    <property type="entry name" value="I-set"/>
    <property type="match status" value="1"/>
</dbReference>
<reference evidence="9" key="1">
    <citation type="submission" date="2022-01" db="EMBL/GenBank/DDBJ databases">
        <authorList>
            <person name="King R."/>
        </authorList>
    </citation>
    <scope>NUCLEOTIDE SEQUENCE</scope>
</reference>
<feature type="chain" id="PRO_5040495513" description="Immunoglobulin domain-containing protein" evidence="7">
    <location>
        <begin position="21"/>
        <end position="297"/>
    </location>
</feature>
<evidence type="ECO:0000256" key="7">
    <source>
        <dbReference type="SAM" id="SignalP"/>
    </source>
</evidence>
<keyword evidence="3" id="KW-1015">Disulfide bond</keyword>